<dbReference type="EMBL" id="DVFV01000048">
    <property type="protein sequence ID" value="HIQ90510.1"/>
    <property type="molecule type" value="Genomic_DNA"/>
</dbReference>
<accession>A0A9D1CYU7</accession>
<comment type="caution">
    <text evidence="1">The sequence shown here is derived from an EMBL/GenBank/DDBJ whole genome shotgun (WGS) entry which is preliminary data.</text>
</comment>
<sequence length="119" mass="13920">SDLNVYEKLGALERSFDEVTELFKRYDIPINFVYKDYGDLRRYEKILVNVLKIRFLESENLIIEGADKIDGEIEVLLQEMIDEYFGTVILSSEEIIGDKRLNVSDGLFSYQKGQKRLTK</sequence>
<proteinExistence type="predicted"/>
<evidence type="ECO:0000313" key="1">
    <source>
        <dbReference type="EMBL" id="HIQ90510.1"/>
    </source>
</evidence>
<gene>
    <name evidence="1" type="ORF">IAB27_02635</name>
</gene>
<protein>
    <submittedName>
        <fullName evidence="1">Uncharacterized protein</fullName>
    </submittedName>
</protein>
<reference evidence="1" key="1">
    <citation type="submission" date="2020-10" db="EMBL/GenBank/DDBJ databases">
        <authorList>
            <person name="Gilroy R."/>
        </authorList>
    </citation>
    <scope>NUCLEOTIDE SEQUENCE</scope>
    <source>
        <strain evidence="1">CHK147-3167</strain>
    </source>
</reference>
<reference evidence="1" key="2">
    <citation type="journal article" date="2021" name="PeerJ">
        <title>Extensive microbial diversity within the chicken gut microbiome revealed by metagenomics and culture.</title>
        <authorList>
            <person name="Gilroy R."/>
            <person name="Ravi A."/>
            <person name="Getino M."/>
            <person name="Pursley I."/>
            <person name="Horton D.L."/>
            <person name="Alikhan N.F."/>
            <person name="Baker D."/>
            <person name="Gharbi K."/>
            <person name="Hall N."/>
            <person name="Watson M."/>
            <person name="Adriaenssens E.M."/>
            <person name="Foster-Nyarko E."/>
            <person name="Jarju S."/>
            <person name="Secka A."/>
            <person name="Antonio M."/>
            <person name="Oren A."/>
            <person name="Chaudhuri R.R."/>
            <person name="La Ragione R."/>
            <person name="Hildebrand F."/>
            <person name="Pallen M.J."/>
        </authorList>
    </citation>
    <scope>NUCLEOTIDE SEQUENCE</scope>
    <source>
        <strain evidence="1">CHK147-3167</strain>
    </source>
</reference>
<feature type="non-terminal residue" evidence="1">
    <location>
        <position position="1"/>
    </location>
</feature>
<name>A0A9D1CYU7_9FIRM</name>
<dbReference type="AlphaFoldDB" id="A0A9D1CYU7"/>
<dbReference type="Proteomes" id="UP000886786">
    <property type="component" value="Unassembled WGS sequence"/>
</dbReference>
<organism evidence="1 2">
    <name type="scientific">Candidatus Coprosoma intestinipullorum</name>
    <dbReference type="NCBI Taxonomy" id="2840752"/>
    <lineage>
        <taxon>Bacteria</taxon>
        <taxon>Bacillati</taxon>
        <taxon>Bacillota</taxon>
        <taxon>Bacillota incertae sedis</taxon>
        <taxon>Candidatus Coprosoma</taxon>
    </lineage>
</organism>
<evidence type="ECO:0000313" key="2">
    <source>
        <dbReference type="Proteomes" id="UP000886786"/>
    </source>
</evidence>